<dbReference type="Pfam" id="PF00534">
    <property type="entry name" value="Glycos_transf_1"/>
    <property type="match status" value="1"/>
</dbReference>
<sequence>MFIVHIADITMFYAPASGGVRTYLDAKHRRLALKPGIRHSLLVPGAHLSEHDGIFKVPAPALPFGKGYRFPLRLAPWRNVLHDLQPDLIEVGDPYLTAWAALDARRQLDVPVIGFYHSDLPLLVSNRMGPWFTPNVEAYVSKLYGNFDRVLAPSKVMADKLTGLGVRNVFVQPLGVDLQTFTPDVRDPGLRAELGIGEDTRLLIFAGRGSKEKNLPVLLNCMKRLGDGYHLLLVGSGMPANVPDNVTVVDGFRPAQHVARLMASADALLHGGDQETFGLVILEAMACGIPVVAVAAGAFTEIVDERCGLLCAPNNPKAMADAVRELFGADSRRLGVQARQHVEQHYAWDTVVDSLLGHYHAVLGTHKPMLAHG</sequence>
<dbReference type="Pfam" id="PF13439">
    <property type="entry name" value="Glyco_transf_4"/>
    <property type="match status" value="1"/>
</dbReference>
<dbReference type="RefSeq" id="WP_043050021.1">
    <property type="nucleotide sequence ID" value="NZ_JXCQ01000037.1"/>
</dbReference>
<organism evidence="3 4">
    <name type="scientific">Pseudomonas fluorescens</name>
    <dbReference type="NCBI Taxonomy" id="294"/>
    <lineage>
        <taxon>Bacteria</taxon>
        <taxon>Pseudomonadati</taxon>
        <taxon>Pseudomonadota</taxon>
        <taxon>Gammaproteobacteria</taxon>
        <taxon>Pseudomonadales</taxon>
        <taxon>Pseudomonadaceae</taxon>
        <taxon>Pseudomonas</taxon>
    </lineage>
</organism>
<dbReference type="InterPro" id="IPR001296">
    <property type="entry name" value="Glyco_trans_1"/>
</dbReference>
<evidence type="ECO:0000313" key="3">
    <source>
        <dbReference type="EMBL" id="KIR20843.1"/>
    </source>
</evidence>
<name>A0A0D0SF31_PSEFL</name>
<dbReference type="PANTHER" id="PTHR45947">
    <property type="entry name" value="SULFOQUINOVOSYL TRANSFERASE SQD2"/>
    <property type="match status" value="1"/>
</dbReference>
<dbReference type="InterPro" id="IPR028098">
    <property type="entry name" value="Glyco_trans_4-like_N"/>
</dbReference>
<dbReference type="InterPro" id="IPR050194">
    <property type="entry name" value="Glycosyltransferase_grp1"/>
</dbReference>
<feature type="domain" description="Glycosyl transferase family 1" evidence="1">
    <location>
        <begin position="191"/>
        <end position="327"/>
    </location>
</feature>
<dbReference type="EMBL" id="JXCQ01000037">
    <property type="protein sequence ID" value="KIR20843.1"/>
    <property type="molecule type" value="Genomic_DNA"/>
</dbReference>
<feature type="domain" description="Glycosyltransferase subfamily 4-like N-terminal" evidence="2">
    <location>
        <begin position="18"/>
        <end position="179"/>
    </location>
</feature>
<comment type="caution">
    <text evidence="3">The sequence shown here is derived from an EMBL/GenBank/DDBJ whole genome shotgun (WGS) entry which is preliminary data.</text>
</comment>
<gene>
    <name evidence="3" type="primary">mgtA_2</name>
    <name evidence="3" type="ORF">PFLU3_36930</name>
</gene>
<dbReference type="SUPFAM" id="SSF53756">
    <property type="entry name" value="UDP-Glycosyltransferase/glycogen phosphorylase"/>
    <property type="match status" value="1"/>
</dbReference>
<dbReference type="CDD" id="cd03814">
    <property type="entry name" value="GT4-like"/>
    <property type="match status" value="1"/>
</dbReference>
<dbReference type="AlphaFoldDB" id="A0A0D0SF31"/>
<protein>
    <submittedName>
        <fullName evidence="3">MgtA_2 protein</fullName>
        <ecNumber evidence="3">2.4.1.-</ecNumber>
    </submittedName>
</protein>
<dbReference type="Proteomes" id="UP000032210">
    <property type="component" value="Unassembled WGS sequence"/>
</dbReference>
<dbReference type="GO" id="GO:0016757">
    <property type="term" value="F:glycosyltransferase activity"/>
    <property type="evidence" value="ECO:0007669"/>
    <property type="project" value="UniProtKB-KW"/>
</dbReference>
<evidence type="ECO:0000259" key="2">
    <source>
        <dbReference type="Pfam" id="PF13439"/>
    </source>
</evidence>
<keyword evidence="3" id="KW-0328">Glycosyltransferase</keyword>
<reference evidence="3 4" key="1">
    <citation type="submission" date="2015-01" db="EMBL/GenBank/DDBJ databases">
        <title>Genome sequence of the beneficial rhizobacterium Pseudomonas fluorescens 2-79.</title>
        <authorList>
            <person name="Thuermer A."/>
            <person name="Daniel R."/>
        </authorList>
    </citation>
    <scope>NUCLEOTIDE SEQUENCE [LARGE SCALE GENOMIC DNA]</scope>
    <source>
        <strain evidence="3 4">2-79</strain>
    </source>
</reference>
<keyword evidence="3" id="KW-0808">Transferase</keyword>
<accession>A0A0D0SF31</accession>
<dbReference type="Gene3D" id="3.40.50.2000">
    <property type="entry name" value="Glycogen Phosphorylase B"/>
    <property type="match status" value="2"/>
</dbReference>
<proteinExistence type="predicted"/>
<evidence type="ECO:0000313" key="4">
    <source>
        <dbReference type="Proteomes" id="UP000032210"/>
    </source>
</evidence>
<dbReference type="PATRIC" id="fig|294.125.peg.3793"/>
<dbReference type="PANTHER" id="PTHR45947:SF3">
    <property type="entry name" value="SULFOQUINOVOSYL TRANSFERASE SQD2"/>
    <property type="match status" value="1"/>
</dbReference>
<evidence type="ECO:0000259" key="1">
    <source>
        <dbReference type="Pfam" id="PF00534"/>
    </source>
</evidence>
<dbReference type="EC" id="2.4.1.-" evidence="3"/>